<comment type="caution">
    <text evidence="2">The sequence shown here is derived from an EMBL/GenBank/DDBJ whole genome shotgun (WGS) entry which is preliminary data.</text>
</comment>
<dbReference type="Pfam" id="PF04266">
    <property type="entry name" value="ASCH"/>
    <property type="match status" value="1"/>
</dbReference>
<dbReference type="InterPro" id="IPR007374">
    <property type="entry name" value="ASCH_domain"/>
</dbReference>
<feature type="domain" description="ASCH" evidence="1">
    <location>
        <begin position="9"/>
        <end position="117"/>
    </location>
</feature>
<dbReference type="InterPro" id="IPR015947">
    <property type="entry name" value="PUA-like_sf"/>
</dbReference>
<protein>
    <recommendedName>
        <fullName evidence="1">ASCH domain-containing protein</fullName>
    </recommendedName>
</protein>
<name>A0A1G2PEQ5_9BACT</name>
<proteinExistence type="predicted"/>
<gene>
    <name evidence="2" type="ORF">A2541_01235</name>
</gene>
<reference evidence="2 3" key="1">
    <citation type="journal article" date="2016" name="Nat. Commun.">
        <title>Thousands of microbial genomes shed light on interconnected biogeochemical processes in an aquifer system.</title>
        <authorList>
            <person name="Anantharaman K."/>
            <person name="Brown C.T."/>
            <person name="Hug L.A."/>
            <person name="Sharon I."/>
            <person name="Castelle C.J."/>
            <person name="Probst A.J."/>
            <person name="Thomas B.C."/>
            <person name="Singh A."/>
            <person name="Wilkins M.J."/>
            <person name="Karaoz U."/>
            <person name="Brodie E.L."/>
            <person name="Williams K.H."/>
            <person name="Hubbard S.S."/>
            <person name="Banfield J.F."/>
        </authorList>
    </citation>
    <scope>NUCLEOTIDE SEQUENCE [LARGE SCALE GENOMIC DNA]</scope>
</reference>
<organism evidence="2 3">
    <name type="scientific">Candidatus Taylorbacteria bacterium RIFOXYD2_FULL_36_9</name>
    <dbReference type="NCBI Taxonomy" id="1802338"/>
    <lineage>
        <taxon>Bacteria</taxon>
        <taxon>Candidatus Tayloriibacteriota</taxon>
    </lineage>
</organism>
<dbReference type="STRING" id="1802338.A2541_01235"/>
<dbReference type="AlphaFoldDB" id="A0A1G2PEQ5"/>
<sequence length="118" mass="13502">MNYNLNLLDRPFKAIKAGTKKIETRVPTSYDKTPYADLKSGDTFTFTNMTTNEVMKVEILDVRHYPDVRSMLEAEGTRNALSSGLDINGAVERYNTVFEEYKENIPKFGIYGIEIRPI</sequence>
<evidence type="ECO:0000313" key="3">
    <source>
        <dbReference type="Proteomes" id="UP000176965"/>
    </source>
</evidence>
<dbReference type="Proteomes" id="UP000176965">
    <property type="component" value="Unassembled WGS sequence"/>
</dbReference>
<dbReference type="EMBL" id="MHSQ01000027">
    <property type="protein sequence ID" value="OHA46787.1"/>
    <property type="molecule type" value="Genomic_DNA"/>
</dbReference>
<accession>A0A1G2PEQ5</accession>
<evidence type="ECO:0000259" key="1">
    <source>
        <dbReference type="Pfam" id="PF04266"/>
    </source>
</evidence>
<dbReference type="Gene3D" id="2.30.130.30">
    <property type="entry name" value="Hypothetical protein"/>
    <property type="match status" value="1"/>
</dbReference>
<dbReference type="SUPFAM" id="SSF88697">
    <property type="entry name" value="PUA domain-like"/>
    <property type="match status" value="1"/>
</dbReference>
<evidence type="ECO:0000313" key="2">
    <source>
        <dbReference type="EMBL" id="OHA46787.1"/>
    </source>
</evidence>